<dbReference type="STRING" id="398527.Bphyt_1177"/>
<dbReference type="eggNOG" id="ENOG502ZAKV">
    <property type="taxonomic scope" value="Bacteria"/>
</dbReference>
<sequence precursor="true">MTKRTRKTVVLAVLQAAIGIPGVPTGADDAMLVSDVSSTPIAAQYAQRNNVKGYLGNDQQLVSEKHAELSFSVEIAGGGTAGEAPAWEPLLLACSFASTVVADTSVTYHPVSDDPLPATIYYYLDGLLHKLTNAFGTVSLDLTSNAVPKFKFKFTGDYVPVIDQALPTPDFSKFRDPLVVNNENTPAFTLAGYSAVLNAFTADLANTVTYRSLPGAAGALITDRKPTGNVVFELARVSDKDYWSSIAGAQNLPLSLQHGRTAGNIVTIAAPAVQLTSPSYTDNNGIASLSATLTFNTLLGNDEISIALT</sequence>
<evidence type="ECO:0000313" key="2">
    <source>
        <dbReference type="EMBL" id="ACD15593.1"/>
    </source>
</evidence>
<name>B2T1Y2_PARPJ</name>
<accession>B2T1Y2</accession>
<dbReference type="OrthoDB" id="6147138at2"/>
<evidence type="ECO:0000256" key="1">
    <source>
        <dbReference type="SAM" id="SignalP"/>
    </source>
</evidence>
<feature type="signal peptide" evidence="1">
    <location>
        <begin position="1"/>
        <end position="26"/>
    </location>
</feature>
<dbReference type="EMBL" id="CP001052">
    <property type="protein sequence ID" value="ACD15593.1"/>
    <property type="molecule type" value="Genomic_DNA"/>
</dbReference>
<feature type="chain" id="PRO_5002782135" evidence="1">
    <location>
        <begin position="27"/>
        <end position="309"/>
    </location>
</feature>
<gene>
    <name evidence="2" type="ordered locus">Bphyt_1177</name>
</gene>
<reference evidence="2 3" key="1">
    <citation type="journal article" date="2011" name="J. Bacteriol.">
        <title>Complete genome sequence of the plant growth-promoting endophyte Burkholderia phytofirmans strain PsJN.</title>
        <authorList>
            <person name="Weilharter A."/>
            <person name="Mitter B."/>
            <person name="Shin M.V."/>
            <person name="Chain P.S."/>
            <person name="Nowak J."/>
            <person name="Sessitsch A."/>
        </authorList>
    </citation>
    <scope>NUCLEOTIDE SEQUENCE [LARGE SCALE GENOMIC DNA]</scope>
    <source>
        <strain evidence="3">DSM 17436 / LMG 22146 / PsJN</strain>
    </source>
</reference>
<dbReference type="RefSeq" id="WP_012432217.1">
    <property type="nucleotide sequence ID" value="NC_010681.1"/>
</dbReference>
<evidence type="ECO:0000313" key="3">
    <source>
        <dbReference type="Proteomes" id="UP000001739"/>
    </source>
</evidence>
<dbReference type="HOGENOM" id="CLU_075043_0_0_4"/>
<keyword evidence="1" id="KW-0732">Signal</keyword>
<organism evidence="2 3">
    <name type="scientific">Paraburkholderia phytofirmans (strain DSM 17436 / LMG 22146 / PsJN)</name>
    <name type="common">Burkholderia phytofirmans</name>
    <dbReference type="NCBI Taxonomy" id="398527"/>
    <lineage>
        <taxon>Bacteria</taxon>
        <taxon>Pseudomonadati</taxon>
        <taxon>Pseudomonadota</taxon>
        <taxon>Betaproteobacteria</taxon>
        <taxon>Burkholderiales</taxon>
        <taxon>Burkholderiaceae</taxon>
        <taxon>Paraburkholderia</taxon>
    </lineage>
</organism>
<dbReference type="KEGG" id="bpy:Bphyt_1177"/>
<proteinExistence type="predicted"/>
<dbReference type="Proteomes" id="UP000001739">
    <property type="component" value="Chromosome 1"/>
</dbReference>
<dbReference type="AlphaFoldDB" id="B2T1Y2"/>
<protein>
    <submittedName>
        <fullName evidence="2">Uncharacterized protein</fullName>
    </submittedName>
</protein>